<keyword evidence="3" id="KW-0732">Signal</keyword>
<organism evidence="4 5">
    <name type="scientific">Dryococelus australis</name>
    <dbReference type="NCBI Taxonomy" id="614101"/>
    <lineage>
        <taxon>Eukaryota</taxon>
        <taxon>Metazoa</taxon>
        <taxon>Ecdysozoa</taxon>
        <taxon>Arthropoda</taxon>
        <taxon>Hexapoda</taxon>
        <taxon>Insecta</taxon>
        <taxon>Pterygota</taxon>
        <taxon>Neoptera</taxon>
        <taxon>Polyneoptera</taxon>
        <taxon>Phasmatodea</taxon>
        <taxon>Verophasmatodea</taxon>
        <taxon>Anareolatae</taxon>
        <taxon>Phasmatidae</taxon>
        <taxon>Eurycanthinae</taxon>
        <taxon>Dryococelus</taxon>
    </lineage>
</organism>
<gene>
    <name evidence="4" type="ORF">PR048_006030</name>
</gene>
<feature type="compositionally biased region" description="Polar residues" evidence="2">
    <location>
        <begin position="141"/>
        <end position="153"/>
    </location>
</feature>
<comment type="caution">
    <text evidence="4">The sequence shown here is derived from an EMBL/GenBank/DDBJ whole genome shotgun (WGS) entry which is preliminary data.</text>
</comment>
<feature type="chain" id="PRO_5046732334" evidence="3">
    <location>
        <begin position="24"/>
        <end position="746"/>
    </location>
</feature>
<feature type="compositionally biased region" description="Polar residues" evidence="2">
    <location>
        <begin position="193"/>
        <end position="216"/>
    </location>
</feature>
<evidence type="ECO:0000313" key="5">
    <source>
        <dbReference type="Proteomes" id="UP001159363"/>
    </source>
</evidence>
<protein>
    <submittedName>
        <fullName evidence="4">Uncharacterized protein</fullName>
    </submittedName>
</protein>
<dbReference type="Proteomes" id="UP001159363">
    <property type="component" value="Chromosome 2"/>
</dbReference>
<keyword evidence="1" id="KW-0193">Cuticle</keyword>
<feature type="compositionally biased region" description="Acidic residues" evidence="2">
    <location>
        <begin position="315"/>
        <end position="325"/>
    </location>
</feature>
<accession>A0ABQ9I9T8</accession>
<dbReference type="PANTHER" id="PTHR10380">
    <property type="entry name" value="CUTICLE PROTEIN"/>
    <property type="match status" value="1"/>
</dbReference>
<evidence type="ECO:0000256" key="2">
    <source>
        <dbReference type="SAM" id="MobiDB-lite"/>
    </source>
</evidence>
<feature type="compositionally biased region" description="Low complexity" evidence="2">
    <location>
        <begin position="361"/>
        <end position="375"/>
    </location>
</feature>
<evidence type="ECO:0000256" key="1">
    <source>
        <dbReference type="PROSITE-ProRule" id="PRU00497"/>
    </source>
</evidence>
<feature type="compositionally biased region" description="Low complexity" evidence="2">
    <location>
        <begin position="224"/>
        <end position="237"/>
    </location>
</feature>
<evidence type="ECO:0000256" key="3">
    <source>
        <dbReference type="SAM" id="SignalP"/>
    </source>
</evidence>
<feature type="region of interest" description="Disordered" evidence="2">
    <location>
        <begin position="302"/>
        <end position="400"/>
    </location>
</feature>
<dbReference type="PANTHER" id="PTHR10380:SF234">
    <property type="entry name" value="CUTICULAR PROTEIN 97EA, ISOFORM A"/>
    <property type="match status" value="1"/>
</dbReference>
<feature type="signal peptide" evidence="3">
    <location>
        <begin position="1"/>
        <end position="23"/>
    </location>
</feature>
<keyword evidence="5" id="KW-1185">Reference proteome</keyword>
<dbReference type="EMBL" id="JARBHB010000002">
    <property type="protein sequence ID" value="KAJ8893432.1"/>
    <property type="molecule type" value="Genomic_DNA"/>
</dbReference>
<dbReference type="InterPro" id="IPR000618">
    <property type="entry name" value="Insect_cuticle"/>
</dbReference>
<reference evidence="4 5" key="1">
    <citation type="submission" date="2023-02" db="EMBL/GenBank/DDBJ databases">
        <title>LHISI_Scaffold_Assembly.</title>
        <authorList>
            <person name="Stuart O.P."/>
            <person name="Cleave R."/>
            <person name="Magrath M.J.L."/>
            <person name="Mikheyev A.S."/>
        </authorList>
    </citation>
    <scope>NUCLEOTIDE SEQUENCE [LARGE SCALE GENOMIC DNA]</scope>
    <source>
        <strain evidence="4">Daus_M_001</strain>
        <tissue evidence="4">Leg muscle</tissue>
    </source>
</reference>
<dbReference type="InterPro" id="IPR050468">
    <property type="entry name" value="Cuticle_Struct_Prot"/>
</dbReference>
<proteinExistence type="predicted"/>
<dbReference type="Pfam" id="PF00379">
    <property type="entry name" value="Chitin_bind_4"/>
    <property type="match status" value="1"/>
</dbReference>
<feature type="region of interest" description="Disordered" evidence="2">
    <location>
        <begin position="141"/>
        <end position="278"/>
    </location>
</feature>
<dbReference type="PROSITE" id="PS51155">
    <property type="entry name" value="CHIT_BIND_RR_2"/>
    <property type="match status" value="1"/>
</dbReference>
<feature type="region of interest" description="Disordered" evidence="2">
    <location>
        <begin position="724"/>
        <end position="746"/>
    </location>
</feature>
<feature type="compositionally biased region" description="Low complexity" evidence="2">
    <location>
        <begin position="166"/>
        <end position="179"/>
    </location>
</feature>
<name>A0ABQ9I9T8_9NEOP</name>
<sequence>MGHVPHWVAALLLCACVVSCVLADETTVKPTESGPELEADSQQQVSILKRINKVNSDGSYTYGYEAVDGSFKIETRDVEGNVKGVFGYLDETGKIKRVSYSTKNGTEYQSGVLITPENETASTSSTPLAYQQILRPQVTQVASASTTTESQVSARRPVFRPSNPRSTTEPSTTLTTKSSDQAIRKVYPVYNPYQHTSTKNKSSEDQANSKVNSNRTMLRKEHTNTSTSESSAHSTSSRRPVHAVYGQYIRQPSTHLHRMQNRSTTNDFKNDSSDPHYNSQTQLYEDLIQALDTTDDTALMFSLPSRSFGSRRSPEDDDTSDETSLETDGSRSALDHIYYRQTRRNSSGNGLRRQLSDESGDLSSSLAFSPSKSQLTATDDSGDVYGGSTPTSTPRPLPSFALRPYGIGPSRPRIVDDAILQNHYIGTQGAVTNPTVPYVPEDTTAKVPNGRFPYGNIRPGDFRRVYVTPQGEYDGTYNLQPYDMRDMLTYITQLLIYQLQQNYNTRLTPPQIALIQMLGIDIPPGLVQNSYYPQAAFVPRRQDYPQEQNPYSPNDDTLYVTSEDPRLYARRRPYYRARPQLVPFPYDGRQPERYDPRVAYTPSQAFLPRYYPQQPLPFNSPEVQYRQGGRVSGRSPQVAMPQEVFPDEYRDAIFLRMLLTARAQQAPAKGQTTTEQSRPVLAQADNQRTVLVRPRPVYSVQESVTTTGRPRTLAPARNVQILDPVTEEPTVKRSTDNTTAPAALPS</sequence>
<evidence type="ECO:0000313" key="4">
    <source>
        <dbReference type="EMBL" id="KAJ8893432.1"/>
    </source>
</evidence>